<evidence type="ECO:0000313" key="1">
    <source>
        <dbReference type="EMBL" id="KAK8867027.1"/>
    </source>
</evidence>
<dbReference type="EMBL" id="JAPFFF010000015">
    <property type="protein sequence ID" value="KAK8867027.1"/>
    <property type="molecule type" value="Genomic_DNA"/>
</dbReference>
<gene>
    <name evidence="1" type="ORF">M9Y10_009996</name>
</gene>
<sequence length="100" mass="11602">MTEEPFSKQQKQLSDAFKELKNSVRSKIDKIDKNDSGSPNDKDLNLKAFRQELDKQVEHLHLMISSYFGDCDRRKQQIEAVISEQVDVSDFRRIGDSLLT</sequence>
<evidence type="ECO:0008006" key="3">
    <source>
        <dbReference type="Google" id="ProtNLM"/>
    </source>
</evidence>
<protein>
    <recommendedName>
        <fullName evidence="3">Syntaxin N-terminal domain-containing protein</fullName>
    </recommendedName>
</protein>
<proteinExistence type="predicted"/>
<organism evidence="1 2">
    <name type="scientific">Tritrichomonas musculus</name>
    <dbReference type="NCBI Taxonomy" id="1915356"/>
    <lineage>
        <taxon>Eukaryota</taxon>
        <taxon>Metamonada</taxon>
        <taxon>Parabasalia</taxon>
        <taxon>Tritrichomonadida</taxon>
        <taxon>Tritrichomonadidae</taxon>
        <taxon>Tritrichomonas</taxon>
    </lineage>
</organism>
<accession>A0ABR2IR15</accession>
<keyword evidence="2" id="KW-1185">Reference proteome</keyword>
<name>A0ABR2IR15_9EUKA</name>
<evidence type="ECO:0000313" key="2">
    <source>
        <dbReference type="Proteomes" id="UP001470230"/>
    </source>
</evidence>
<dbReference type="Proteomes" id="UP001470230">
    <property type="component" value="Unassembled WGS sequence"/>
</dbReference>
<comment type="caution">
    <text evidence="1">The sequence shown here is derived from an EMBL/GenBank/DDBJ whole genome shotgun (WGS) entry which is preliminary data.</text>
</comment>
<reference evidence="1 2" key="1">
    <citation type="submission" date="2024-04" db="EMBL/GenBank/DDBJ databases">
        <title>Tritrichomonas musculus Genome.</title>
        <authorList>
            <person name="Alves-Ferreira E."/>
            <person name="Grigg M."/>
            <person name="Lorenzi H."/>
            <person name="Galac M."/>
        </authorList>
    </citation>
    <scope>NUCLEOTIDE SEQUENCE [LARGE SCALE GENOMIC DNA]</scope>
    <source>
        <strain evidence="1 2">EAF2021</strain>
    </source>
</reference>